<dbReference type="SMART" id="SM00507">
    <property type="entry name" value="HNHc"/>
    <property type="match status" value="1"/>
</dbReference>
<dbReference type="GO" id="GO:0004519">
    <property type="term" value="F:endonuclease activity"/>
    <property type="evidence" value="ECO:0007669"/>
    <property type="project" value="UniProtKB-KW"/>
</dbReference>
<accession>A0A6G4W878</accession>
<keyword evidence="2" id="KW-0540">Nuclease</keyword>
<dbReference type="InterPro" id="IPR003615">
    <property type="entry name" value="HNH_nuc"/>
</dbReference>
<comment type="caution">
    <text evidence="2">The sequence shown here is derived from an EMBL/GenBank/DDBJ whole genome shotgun (WGS) entry which is preliminary data.</text>
</comment>
<evidence type="ECO:0000259" key="1">
    <source>
        <dbReference type="SMART" id="SM00507"/>
    </source>
</evidence>
<dbReference type="EMBL" id="JAAKZF010000003">
    <property type="protein sequence ID" value="NGO50446.1"/>
    <property type="molecule type" value="Genomic_DNA"/>
</dbReference>
<gene>
    <name evidence="2" type="ORF">G6N73_04495</name>
</gene>
<sequence length="104" mass="11887">MAKLRMMRPSIKTMDTRTVKVVPKTAEPFYLSPEWRKLMAEVIAERGRRCEDCGRTNTRIFGDHIVEVKDGGALLDKRNVKCLCGSCHTKKTAAARAKRMAERY</sequence>
<dbReference type="AlphaFoldDB" id="A0A6G4W878"/>
<keyword evidence="2" id="KW-0378">Hydrolase</keyword>
<dbReference type="GO" id="GO:0008270">
    <property type="term" value="F:zinc ion binding"/>
    <property type="evidence" value="ECO:0007669"/>
    <property type="project" value="InterPro"/>
</dbReference>
<dbReference type="InterPro" id="IPR002711">
    <property type="entry name" value="HNH"/>
</dbReference>
<proteinExistence type="predicted"/>
<name>A0A6G4W878_9HYPH</name>
<evidence type="ECO:0000313" key="2">
    <source>
        <dbReference type="EMBL" id="NGO50446.1"/>
    </source>
</evidence>
<organism evidence="2 3">
    <name type="scientific">Allomesorhizobium camelthorni</name>
    <dbReference type="NCBI Taxonomy" id="475069"/>
    <lineage>
        <taxon>Bacteria</taxon>
        <taxon>Pseudomonadati</taxon>
        <taxon>Pseudomonadota</taxon>
        <taxon>Alphaproteobacteria</taxon>
        <taxon>Hyphomicrobiales</taxon>
        <taxon>Phyllobacteriaceae</taxon>
        <taxon>Allomesorhizobium</taxon>
    </lineage>
</organism>
<dbReference type="CDD" id="cd00085">
    <property type="entry name" value="HNHc"/>
    <property type="match status" value="1"/>
</dbReference>
<feature type="domain" description="HNH nuclease" evidence="1">
    <location>
        <begin position="38"/>
        <end position="89"/>
    </location>
</feature>
<dbReference type="GO" id="GO:0003676">
    <property type="term" value="F:nucleic acid binding"/>
    <property type="evidence" value="ECO:0007669"/>
    <property type="project" value="InterPro"/>
</dbReference>
<dbReference type="Gene3D" id="1.10.30.50">
    <property type="match status" value="1"/>
</dbReference>
<protein>
    <submittedName>
        <fullName evidence="2">HNH endonuclease</fullName>
    </submittedName>
</protein>
<dbReference type="Proteomes" id="UP001642900">
    <property type="component" value="Unassembled WGS sequence"/>
</dbReference>
<reference evidence="2 3" key="1">
    <citation type="submission" date="2020-02" db="EMBL/GenBank/DDBJ databases">
        <title>Genome sequence of strain CCNWXJ40-4.</title>
        <authorList>
            <person name="Gao J."/>
            <person name="Sun J."/>
        </authorList>
    </citation>
    <scope>NUCLEOTIDE SEQUENCE [LARGE SCALE GENOMIC DNA]</scope>
    <source>
        <strain evidence="2 3">CCNWXJ 40-4</strain>
    </source>
</reference>
<keyword evidence="2" id="KW-0255">Endonuclease</keyword>
<dbReference type="RefSeq" id="WP_165023949.1">
    <property type="nucleotide sequence ID" value="NZ_JAAKZF010000003.1"/>
</dbReference>
<dbReference type="Pfam" id="PF01844">
    <property type="entry name" value="HNH"/>
    <property type="match status" value="1"/>
</dbReference>
<keyword evidence="3" id="KW-1185">Reference proteome</keyword>
<evidence type="ECO:0000313" key="3">
    <source>
        <dbReference type="Proteomes" id="UP001642900"/>
    </source>
</evidence>